<feature type="compositionally biased region" description="Gly residues" evidence="1">
    <location>
        <begin position="47"/>
        <end position="67"/>
    </location>
</feature>
<protein>
    <recommendedName>
        <fullName evidence="4">SAM domain-containing protein</fullName>
    </recommendedName>
</protein>
<evidence type="ECO:0000256" key="1">
    <source>
        <dbReference type="SAM" id="MobiDB-lite"/>
    </source>
</evidence>
<evidence type="ECO:0000313" key="2">
    <source>
        <dbReference type="EMBL" id="KAF7342810.1"/>
    </source>
</evidence>
<proteinExistence type="predicted"/>
<feature type="region of interest" description="Disordered" evidence="1">
    <location>
        <begin position="1"/>
        <end position="34"/>
    </location>
</feature>
<dbReference type="EMBL" id="JACAZH010000024">
    <property type="protein sequence ID" value="KAF7342810.1"/>
    <property type="molecule type" value="Genomic_DNA"/>
</dbReference>
<dbReference type="AlphaFoldDB" id="A0A8H6XJN3"/>
<evidence type="ECO:0008006" key="4">
    <source>
        <dbReference type="Google" id="ProtNLM"/>
    </source>
</evidence>
<evidence type="ECO:0000313" key="3">
    <source>
        <dbReference type="Proteomes" id="UP000623467"/>
    </source>
</evidence>
<feature type="compositionally biased region" description="Gly residues" evidence="1">
    <location>
        <begin position="10"/>
        <end position="29"/>
    </location>
</feature>
<dbReference type="OrthoDB" id="3054402at2759"/>
<name>A0A8H6XJN3_9AGAR</name>
<gene>
    <name evidence="2" type="ORF">MSAN_01996700</name>
</gene>
<comment type="caution">
    <text evidence="2">The sequence shown here is derived from an EMBL/GenBank/DDBJ whole genome shotgun (WGS) entry which is preliminary data.</text>
</comment>
<sequence>MNLSMTTVTGGTGGRGGRGGRKGGPGGVGERPQVAREDTILFTAIVGGTGGEAGEGGDEGGAGGAGQGPIISTDPLLPGVNLVTVPDMGIDEFCSKYGVRDTTRKQLKELGFAKAADILEMTSADLNEAGFNVGEIAELKRTLRKICGIIHKSPLGPFGNNPAM</sequence>
<keyword evidence="3" id="KW-1185">Reference proteome</keyword>
<reference evidence="2" key="1">
    <citation type="submission" date="2020-05" db="EMBL/GenBank/DDBJ databases">
        <title>Mycena genomes resolve the evolution of fungal bioluminescence.</title>
        <authorList>
            <person name="Tsai I.J."/>
        </authorList>
    </citation>
    <scope>NUCLEOTIDE SEQUENCE</scope>
    <source>
        <strain evidence="2">160909Yilan</strain>
    </source>
</reference>
<accession>A0A8H6XJN3</accession>
<organism evidence="2 3">
    <name type="scientific">Mycena sanguinolenta</name>
    <dbReference type="NCBI Taxonomy" id="230812"/>
    <lineage>
        <taxon>Eukaryota</taxon>
        <taxon>Fungi</taxon>
        <taxon>Dikarya</taxon>
        <taxon>Basidiomycota</taxon>
        <taxon>Agaricomycotina</taxon>
        <taxon>Agaricomycetes</taxon>
        <taxon>Agaricomycetidae</taxon>
        <taxon>Agaricales</taxon>
        <taxon>Marasmiineae</taxon>
        <taxon>Mycenaceae</taxon>
        <taxon>Mycena</taxon>
    </lineage>
</organism>
<feature type="region of interest" description="Disordered" evidence="1">
    <location>
        <begin position="47"/>
        <end position="70"/>
    </location>
</feature>
<dbReference type="Proteomes" id="UP000623467">
    <property type="component" value="Unassembled WGS sequence"/>
</dbReference>